<accession>A0A1H5NMV3</accession>
<evidence type="ECO:0000313" key="5">
    <source>
        <dbReference type="Proteomes" id="UP000199129"/>
    </source>
</evidence>
<dbReference type="EMBL" id="PYWX01000070">
    <property type="protein sequence ID" value="PTC22320.1"/>
    <property type="molecule type" value="Genomic_DNA"/>
</dbReference>
<dbReference type="Proteomes" id="UP000423257">
    <property type="component" value="Unassembled WGS sequence"/>
</dbReference>
<dbReference type="EMBL" id="FNUA01000002">
    <property type="protein sequence ID" value="SEF02992.1"/>
    <property type="molecule type" value="Genomic_DNA"/>
</dbReference>
<keyword evidence="6" id="KW-1185">Reference proteome</keyword>
<reference evidence="3 6" key="2">
    <citation type="submission" date="2018-03" db="EMBL/GenBank/DDBJ databases">
        <title>Draft genome sequence of the type strain of Pseudomonas palleroniana LMG 23076, isolated from rice in Cameroon.</title>
        <authorList>
            <person name="Tambong J.T."/>
        </authorList>
    </citation>
    <scope>NUCLEOTIDE SEQUENCE [LARGE SCALE GENOMIC DNA]</scope>
    <source>
        <strain evidence="3 6">LMG 23076</strain>
    </source>
</reference>
<name>A0A1H5NMV3_9PSED</name>
<evidence type="ECO:0000313" key="4">
    <source>
        <dbReference type="EMBL" id="SEF02992.1"/>
    </source>
</evidence>
<dbReference type="Proteomes" id="UP000240476">
    <property type="component" value="Unassembled WGS sequence"/>
</dbReference>
<evidence type="ECO:0000313" key="2">
    <source>
        <dbReference type="EMBL" id="KAB0570226.1"/>
    </source>
</evidence>
<evidence type="ECO:0000313" key="3">
    <source>
        <dbReference type="EMBL" id="PTC22320.1"/>
    </source>
</evidence>
<dbReference type="RefSeq" id="WP_090370445.1">
    <property type="nucleotide sequence ID" value="NZ_FNUA01000002.1"/>
</dbReference>
<keyword evidence="1" id="KW-0812">Transmembrane</keyword>
<dbReference type="InterPro" id="IPR016410">
    <property type="entry name" value="Phage_imm"/>
</dbReference>
<evidence type="ECO:0000313" key="7">
    <source>
        <dbReference type="Proteomes" id="UP000423257"/>
    </source>
</evidence>
<evidence type="ECO:0000256" key="1">
    <source>
        <dbReference type="SAM" id="Phobius"/>
    </source>
</evidence>
<keyword evidence="1" id="KW-0472">Membrane</keyword>
<protein>
    <submittedName>
        <fullName evidence="4">Superinfection immunity protein</fullName>
    </submittedName>
</protein>
<organism evidence="4 5">
    <name type="scientific">Pseudomonas palleroniana</name>
    <dbReference type="NCBI Taxonomy" id="191390"/>
    <lineage>
        <taxon>Bacteria</taxon>
        <taxon>Pseudomonadati</taxon>
        <taxon>Pseudomonadota</taxon>
        <taxon>Gammaproteobacteria</taxon>
        <taxon>Pseudomonadales</taxon>
        <taxon>Pseudomonadaceae</taxon>
        <taxon>Pseudomonas</taxon>
    </lineage>
</organism>
<reference evidence="2 7" key="3">
    <citation type="submission" date="2019-09" db="EMBL/GenBank/DDBJ databases">
        <title>Draft genome sequences of 48 bacterial type strains from the CCUG.</title>
        <authorList>
            <person name="Tunovic T."/>
            <person name="Pineiro-Iglesias B."/>
            <person name="Unosson C."/>
            <person name="Inganas E."/>
            <person name="Ohlen M."/>
            <person name="Cardew S."/>
            <person name="Jensie-Markopoulos S."/>
            <person name="Salva-Serra F."/>
            <person name="Jaen-Luchoro D."/>
            <person name="Karlsson R."/>
            <person name="Svensson-Stadler L."/>
            <person name="Chun J."/>
            <person name="Moore E."/>
        </authorList>
    </citation>
    <scope>NUCLEOTIDE SEQUENCE [LARGE SCALE GENOMIC DNA]</scope>
    <source>
        <strain evidence="2 7">CCUG 51524</strain>
    </source>
</reference>
<proteinExistence type="predicted"/>
<reference evidence="4 5" key="1">
    <citation type="submission" date="2016-10" db="EMBL/GenBank/DDBJ databases">
        <authorList>
            <person name="de Groot N.N."/>
        </authorList>
    </citation>
    <scope>NUCLEOTIDE SEQUENCE [LARGE SCALE GENOMIC DNA]</scope>
    <source>
        <strain evidence="4 5">BS3265</strain>
    </source>
</reference>
<gene>
    <name evidence="3" type="ORF">C9383_24280</name>
    <name evidence="2" type="ORF">F7R03_03635</name>
    <name evidence="4" type="ORF">SAMN04490198_4495</name>
</gene>
<keyword evidence="1" id="KW-1133">Transmembrane helix</keyword>
<evidence type="ECO:0000313" key="6">
    <source>
        <dbReference type="Proteomes" id="UP000240476"/>
    </source>
</evidence>
<dbReference type="EMBL" id="VZPQ01000001">
    <property type="protein sequence ID" value="KAB0570226.1"/>
    <property type="molecule type" value="Genomic_DNA"/>
</dbReference>
<dbReference type="Pfam" id="PF14373">
    <property type="entry name" value="Imm_superinfect"/>
    <property type="match status" value="1"/>
</dbReference>
<feature type="transmembrane region" description="Helical" evidence="1">
    <location>
        <begin position="32"/>
        <end position="52"/>
    </location>
</feature>
<dbReference type="AlphaFoldDB" id="A0A1H5NMV3"/>
<sequence length="97" mass="10723">MRVFGLAVLVPTCAVSSLICTGDTAIALAASFLFYLSAVLLYMYPSICVALLHPNPPRSLLKINLLAGWTVFGWVKAYRWALAELHEQEANVLKRKD</sequence>
<dbReference type="Proteomes" id="UP000199129">
    <property type="component" value="Unassembled WGS sequence"/>
</dbReference>